<keyword evidence="2" id="KW-0227">DNA damage</keyword>
<dbReference type="OrthoDB" id="1872155at2759"/>
<feature type="compositionally biased region" description="Basic and acidic residues" evidence="5">
    <location>
        <begin position="129"/>
        <end position="139"/>
    </location>
</feature>
<comment type="caution">
    <text evidence="6">The sequence shown here is derived from an EMBL/GenBank/DDBJ whole genome shotgun (WGS) entry which is preliminary data.</text>
</comment>
<dbReference type="InterPro" id="IPR029003">
    <property type="entry name" value="CENP-S/Mhf1"/>
</dbReference>
<keyword evidence="3" id="KW-0238">DNA-binding</keyword>
<dbReference type="GO" id="GO:0046982">
    <property type="term" value="F:protein heterodimerization activity"/>
    <property type="evidence" value="ECO:0007669"/>
    <property type="project" value="InterPro"/>
</dbReference>
<keyword evidence="4" id="KW-0234">DNA repair</keyword>
<dbReference type="GO" id="GO:0003677">
    <property type="term" value="F:DNA binding"/>
    <property type="evidence" value="ECO:0007669"/>
    <property type="project" value="UniProtKB-KW"/>
</dbReference>
<evidence type="ECO:0000313" key="7">
    <source>
        <dbReference type="Proteomes" id="UP000886653"/>
    </source>
</evidence>
<keyword evidence="7" id="KW-1185">Reference proteome</keyword>
<sequence length="161" mass="17600">MPPRRVGVRSVKSTITGEQDELAAKPANNTVNESAVSLVISPEALKAAIWYTVAQIVQEEEIDLQRSATEPFVASLTELVYAQCETLALDLKAFAAHANRSTIRAEDVKLMARKTPELQDRIREELERYERASTVDKGPKAKNPFNPPGRAKSGPSTGPVS</sequence>
<name>A0A9P6NV00_9BASI</name>
<dbReference type="Pfam" id="PF15630">
    <property type="entry name" value="CENP-S"/>
    <property type="match status" value="1"/>
</dbReference>
<dbReference type="AlphaFoldDB" id="A0A9P6NV00"/>
<protein>
    <recommendedName>
        <fullName evidence="8">Centromere protein S</fullName>
    </recommendedName>
</protein>
<dbReference type="PANTHER" id="PTHR22980:SF0">
    <property type="entry name" value="CENTROMERE PROTEIN S"/>
    <property type="match status" value="1"/>
</dbReference>
<dbReference type="CDD" id="cd22919">
    <property type="entry name" value="HFD_CENP-S"/>
    <property type="match status" value="1"/>
</dbReference>
<evidence type="ECO:0000256" key="3">
    <source>
        <dbReference type="ARBA" id="ARBA00023125"/>
    </source>
</evidence>
<organism evidence="6 7">
    <name type="scientific">Cronartium quercuum f. sp. fusiforme G11</name>
    <dbReference type="NCBI Taxonomy" id="708437"/>
    <lineage>
        <taxon>Eukaryota</taxon>
        <taxon>Fungi</taxon>
        <taxon>Dikarya</taxon>
        <taxon>Basidiomycota</taxon>
        <taxon>Pucciniomycotina</taxon>
        <taxon>Pucciniomycetes</taxon>
        <taxon>Pucciniales</taxon>
        <taxon>Coleosporiaceae</taxon>
        <taxon>Cronartium</taxon>
    </lineage>
</organism>
<evidence type="ECO:0000256" key="5">
    <source>
        <dbReference type="SAM" id="MobiDB-lite"/>
    </source>
</evidence>
<reference evidence="6" key="1">
    <citation type="submission" date="2013-11" db="EMBL/GenBank/DDBJ databases">
        <title>Genome sequence of the fusiform rust pathogen reveals effectors for host alternation and coevolution with pine.</title>
        <authorList>
            <consortium name="DOE Joint Genome Institute"/>
            <person name="Smith K."/>
            <person name="Pendleton A."/>
            <person name="Kubisiak T."/>
            <person name="Anderson C."/>
            <person name="Salamov A."/>
            <person name="Aerts A."/>
            <person name="Riley R."/>
            <person name="Clum A."/>
            <person name="Lindquist E."/>
            <person name="Ence D."/>
            <person name="Campbell M."/>
            <person name="Kronenberg Z."/>
            <person name="Feau N."/>
            <person name="Dhillon B."/>
            <person name="Hamelin R."/>
            <person name="Burleigh J."/>
            <person name="Smith J."/>
            <person name="Yandell M."/>
            <person name="Nelson C."/>
            <person name="Grigoriev I."/>
            <person name="Davis J."/>
        </authorList>
    </citation>
    <scope>NUCLEOTIDE SEQUENCE</scope>
    <source>
        <strain evidence="6">G11</strain>
    </source>
</reference>
<dbReference type="Proteomes" id="UP000886653">
    <property type="component" value="Unassembled WGS sequence"/>
</dbReference>
<comment type="similarity">
    <text evidence="1">Belongs to the TAF9 family. CENP-S/MHF1 subfamily.</text>
</comment>
<dbReference type="GO" id="GO:0031297">
    <property type="term" value="P:replication fork processing"/>
    <property type="evidence" value="ECO:0007669"/>
    <property type="project" value="TreeGrafter"/>
</dbReference>
<dbReference type="GO" id="GO:0000712">
    <property type="term" value="P:resolution of meiotic recombination intermediates"/>
    <property type="evidence" value="ECO:0007669"/>
    <property type="project" value="TreeGrafter"/>
</dbReference>
<proteinExistence type="inferred from homology"/>
<evidence type="ECO:0000313" key="6">
    <source>
        <dbReference type="EMBL" id="KAG0150872.1"/>
    </source>
</evidence>
<accession>A0A9P6NV00</accession>
<dbReference type="PANTHER" id="PTHR22980">
    <property type="entry name" value="CORTISTATIN"/>
    <property type="match status" value="1"/>
</dbReference>
<evidence type="ECO:0000256" key="1">
    <source>
        <dbReference type="ARBA" id="ARBA00006612"/>
    </source>
</evidence>
<gene>
    <name evidence="6" type="ORF">CROQUDRAFT_57494</name>
</gene>
<evidence type="ECO:0000256" key="2">
    <source>
        <dbReference type="ARBA" id="ARBA00022763"/>
    </source>
</evidence>
<feature type="region of interest" description="Disordered" evidence="5">
    <location>
        <begin position="129"/>
        <end position="161"/>
    </location>
</feature>
<evidence type="ECO:0000256" key="4">
    <source>
        <dbReference type="ARBA" id="ARBA00023204"/>
    </source>
</evidence>
<evidence type="ECO:0008006" key="8">
    <source>
        <dbReference type="Google" id="ProtNLM"/>
    </source>
</evidence>
<dbReference type="GO" id="GO:0071821">
    <property type="term" value="C:FANCM-MHF complex"/>
    <property type="evidence" value="ECO:0007669"/>
    <property type="project" value="InterPro"/>
</dbReference>
<dbReference type="GO" id="GO:0003682">
    <property type="term" value="F:chromatin binding"/>
    <property type="evidence" value="ECO:0007669"/>
    <property type="project" value="TreeGrafter"/>
</dbReference>
<dbReference type="Gene3D" id="1.10.20.10">
    <property type="entry name" value="Histone, subunit A"/>
    <property type="match status" value="1"/>
</dbReference>
<dbReference type="GO" id="GO:0006281">
    <property type="term" value="P:DNA repair"/>
    <property type="evidence" value="ECO:0007669"/>
    <property type="project" value="UniProtKB-KW"/>
</dbReference>
<dbReference type="EMBL" id="MU167216">
    <property type="protein sequence ID" value="KAG0150872.1"/>
    <property type="molecule type" value="Genomic_DNA"/>
</dbReference>
<dbReference type="SUPFAM" id="SSF47113">
    <property type="entry name" value="Histone-fold"/>
    <property type="match status" value="1"/>
</dbReference>
<dbReference type="InterPro" id="IPR009072">
    <property type="entry name" value="Histone-fold"/>
</dbReference>